<organism evidence="1 2">
    <name type="scientific">Parapedobacter defluvii</name>
    <dbReference type="NCBI Taxonomy" id="2045106"/>
    <lineage>
        <taxon>Bacteria</taxon>
        <taxon>Pseudomonadati</taxon>
        <taxon>Bacteroidota</taxon>
        <taxon>Sphingobacteriia</taxon>
        <taxon>Sphingobacteriales</taxon>
        <taxon>Sphingobacteriaceae</taxon>
        <taxon>Parapedobacter</taxon>
    </lineage>
</organism>
<sequence length="536" mass="61521">MLFISTAINYLSNRFPFIFLAFLFLTCCFKSHTETTEGKLDSFKQVVNSKVKFKDMLGVNAFEWNVGSQRVPTDPELSRFFKPFSNFRHYLDWHQLEHKEGIYRFNPSFGGNWKYDEIYRWCKEQDITVLVCLKTIPDWLNATYPPDKRDSENVPAPYGADLADPKSYIKFAQLGFQFAARYGENKKIDSALVRVDPTPHYDPDEVKIGLGLIKYIECNNEPDRWWKPTKVAQQTGSEYAANMSAFYDGHKGTLGPDVGVKTADPSMVVVMGGVAAEPDFINEMIAWCEKHRGRKEDGSIDLCFDVLNYHHYSNNRHETHDREKQRGVAPEISVSPEVAKRFLSFSEETLPGIEVWNTEIGYDVNPKSTQRAIPINDKSALITQADWNLRSALMYARLGIDRLFFYMLYDVSAQSTTQYASSGFVDKENKPYTSKPAWDYLLQAKNIIGEYYYQETLNMDPVVDVYALDNKKIFVLTVPDEVGREETFELNIRDSKFVRIHELVVGAQEAKATIKEIVDGKITIHVTETPIFVEVL</sequence>
<dbReference type="Gene3D" id="3.20.20.80">
    <property type="entry name" value="Glycosidases"/>
    <property type="match status" value="1"/>
</dbReference>
<dbReference type="InterPro" id="IPR051923">
    <property type="entry name" value="Glycosyl_Hydrolase_39"/>
</dbReference>
<dbReference type="SUPFAM" id="SSF51445">
    <property type="entry name" value="(Trans)glycosidases"/>
    <property type="match status" value="1"/>
</dbReference>
<name>A0ABQ1MXJ1_9SPHI</name>
<dbReference type="PANTHER" id="PTHR12631:SF10">
    <property type="entry name" value="BETA-XYLOSIDASE-LIKE PROTEIN-RELATED"/>
    <property type="match status" value="1"/>
</dbReference>
<protein>
    <recommendedName>
        <fullName evidence="3">Glycoside hydrolase family 42 N-terminal domain-containing protein</fullName>
    </recommendedName>
</protein>
<comment type="caution">
    <text evidence="1">The sequence shown here is derived from an EMBL/GenBank/DDBJ whole genome shotgun (WGS) entry which is preliminary data.</text>
</comment>
<dbReference type="Proteomes" id="UP000597338">
    <property type="component" value="Unassembled WGS sequence"/>
</dbReference>
<proteinExistence type="predicted"/>
<evidence type="ECO:0000313" key="2">
    <source>
        <dbReference type="Proteomes" id="UP000597338"/>
    </source>
</evidence>
<accession>A0ABQ1MXJ1</accession>
<evidence type="ECO:0000313" key="1">
    <source>
        <dbReference type="EMBL" id="GGC48741.1"/>
    </source>
</evidence>
<reference evidence="2" key="1">
    <citation type="journal article" date="2019" name="Int. J. Syst. Evol. Microbiol.">
        <title>The Global Catalogue of Microorganisms (GCM) 10K type strain sequencing project: providing services to taxonomists for standard genome sequencing and annotation.</title>
        <authorList>
            <consortium name="The Broad Institute Genomics Platform"/>
            <consortium name="The Broad Institute Genome Sequencing Center for Infectious Disease"/>
            <person name="Wu L."/>
            <person name="Ma J."/>
        </authorList>
    </citation>
    <scope>NUCLEOTIDE SEQUENCE [LARGE SCALE GENOMIC DNA]</scope>
    <source>
        <strain evidence="2">CGMCC 1.15342</strain>
    </source>
</reference>
<dbReference type="EMBL" id="BMIK01000031">
    <property type="protein sequence ID" value="GGC48741.1"/>
    <property type="molecule type" value="Genomic_DNA"/>
</dbReference>
<dbReference type="InterPro" id="IPR017853">
    <property type="entry name" value="GH"/>
</dbReference>
<dbReference type="PANTHER" id="PTHR12631">
    <property type="entry name" value="ALPHA-L-IDURONIDASE"/>
    <property type="match status" value="1"/>
</dbReference>
<keyword evidence="2" id="KW-1185">Reference proteome</keyword>
<gene>
    <name evidence="1" type="ORF">GCM10011386_46210</name>
</gene>
<evidence type="ECO:0008006" key="3">
    <source>
        <dbReference type="Google" id="ProtNLM"/>
    </source>
</evidence>